<organism evidence="1 2">
    <name type="scientific">Paractinoplanes durhamensis</name>
    <dbReference type="NCBI Taxonomy" id="113563"/>
    <lineage>
        <taxon>Bacteria</taxon>
        <taxon>Bacillati</taxon>
        <taxon>Actinomycetota</taxon>
        <taxon>Actinomycetes</taxon>
        <taxon>Micromonosporales</taxon>
        <taxon>Micromonosporaceae</taxon>
        <taxon>Paractinoplanes</taxon>
    </lineage>
</organism>
<reference evidence="1 2" key="1">
    <citation type="submission" date="2021-01" db="EMBL/GenBank/DDBJ databases">
        <title>Whole genome shotgun sequence of Actinoplanes durhamensis NBRC 14914.</title>
        <authorList>
            <person name="Komaki H."/>
            <person name="Tamura T."/>
        </authorList>
    </citation>
    <scope>NUCLEOTIDE SEQUENCE [LARGE SCALE GENOMIC DNA]</scope>
    <source>
        <strain evidence="1 2">NBRC 14914</strain>
    </source>
</reference>
<accession>A0ABQ3YYH6</accession>
<dbReference type="EMBL" id="BOML01000033">
    <property type="protein sequence ID" value="GIE02612.1"/>
    <property type="molecule type" value="Genomic_DNA"/>
</dbReference>
<dbReference type="RefSeq" id="WP_203728353.1">
    <property type="nucleotide sequence ID" value="NZ_BAAATX010000024.1"/>
</dbReference>
<gene>
    <name evidence="1" type="ORF">Adu01nite_39620</name>
</gene>
<keyword evidence="2" id="KW-1185">Reference proteome</keyword>
<protein>
    <submittedName>
        <fullName evidence="1">Uncharacterized protein</fullName>
    </submittedName>
</protein>
<proteinExistence type="predicted"/>
<evidence type="ECO:0000313" key="1">
    <source>
        <dbReference type="EMBL" id="GIE02612.1"/>
    </source>
</evidence>
<comment type="caution">
    <text evidence="1">The sequence shown here is derived from an EMBL/GenBank/DDBJ whole genome shotgun (WGS) entry which is preliminary data.</text>
</comment>
<name>A0ABQ3YYH6_9ACTN</name>
<sequence>MPTHALAGHAEPMATVIPLIDLDRPAPPPDAGPYLICPTLLGETSVWRVT</sequence>
<dbReference type="Proteomes" id="UP000637628">
    <property type="component" value="Unassembled WGS sequence"/>
</dbReference>
<evidence type="ECO:0000313" key="2">
    <source>
        <dbReference type="Proteomes" id="UP000637628"/>
    </source>
</evidence>